<feature type="compositionally biased region" description="Polar residues" evidence="2">
    <location>
        <begin position="350"/>
        <end position="359"/>
    </location>
</feature>
<comment type="caution">
    <text evidence="4">The sequence shown here is derived from an EMBL/GenBank/DDBJ whole genome shotgun (WGS) entry which is preliminary data.</text>
</comment>
<evidence type="ECO:0000256" key="1">
    <source>
        <dbReference type="SAM" id="Coils"/>
    </source>
</evidence>
<dbReference type="Pfam" id="PF00856">
    <property type="entry name" value="SET"/>
    <property type="match status" value="1"/>
</dbReference>
<accession>A0ABQ5HGM0</accession>
<evidence type="ECO:0000259" key="3">
    <source>
        <dbReference type="PROSITE" id="PS50280"/>
    </source>
</evidence>
<organism evidence="4 5">
    <name type="scientific">Tanacetum coccineum</name>
    <dbReference type="NCBI Taxonomy" id="301880"/>
    <lineage>
        <taxon>Eukaryota</taxon>
        <taxon>Viridiplantae</taxon>
        <taxon>Streptophyta</taxon>
        <taxon>Embryophyta</taxon>
        <taxon>Tracheophyta</taxon>
        <taxon>Spermatophyta</taxon>
        <taxon>Magnoliopsida</taxon>
        <taxon>eudicotyledons</taxon>
        <taxon>Gunneridae</taxon>
        <taxon>Pentapetalae</taxon>
        <taxon>asterids</taxon>
        <taxon>campanulids</taxon>
        <taxon>Asterales</taxon>
        <taxon>Asteraceae</taxon>
        <taxon>Asteroideae</taxon>
        <taxon>Anthemideae</taxon>
        <taxon>Anthemidinae</taxon>
        <taxon>Tanacetum</taxon>
    </lineage>
</organism>
<dbReference type="PROSITE" id="PS50280">
    <property type="entry name" value="SET"/>
    <property type="match status" value="1"/>
</dbReference>
<dbReference type="CDD" id="cd20071">
    <property type="entry name" value="SET_SMYD"/>
    <property type="match status" value="1"/>
</dbReference>
<reference evidence="4" key="1">
    <citation type="journal article" date="2022" name="Int. J. Mol. Sci.">
        <title>Draft Genome of Tanacetum Coccineum: Genomic Comparison of Closely Related Tanacetum-Family Plants.</title>
        <authorList>
            <person name="Yamashiro T."/>
            <person name="Shiraishi A."/>
            <person name="Nakayama K."/>
            <person name="Satake H."/>
        </authorList>
    </citation>
    <scope>NUCLEOTIDE SEQUENCE</scope>
</reference>
<feature type="region of interest" description="Disordered" evidence="2">
    <location>
        <begin position="350"/>
        <end position="380"/>
    </location>
</feature>
<dbReference type="InterPro" id="IPR044237">
    <property type="entry name" value="ATXR2-like"/>
</dbReference>
<dbReference type="Proteomes" id="UP001151760">
    <property type="component" value="Unassembled WGS sequence"/>
</dbReference>
<name>A0ABQ5HGM0_9ASTR</name>
<keyword evidence="1" id="KW-0175">Coiled coil</keyword>
<gene>
    <name evidence="4" type="ORF">Tco_1068005</name>
</gene>
<protein>
    <submittedName>
        <fullName evidence="4">Histone-lysine N-methyltransferase ATXR2</fullName>
    </submittedName>
</protein>
<keyword evidence="5" id="KW-1185">Reference proteome</keyword>
<dbReference type="InterPro" id="IPR046341">
    <property type="entry name" value="SET_dom_sf"/>
</dbReference>
<dbReference type="PANTHER" id="PTHR47436">
    <property type="entry name" value="HISTONE-LYSINE N-METHYLTRANSFERASE ATXR2"/>
    <property type="match status" value="1"/>
</dbReference>
<feature type="coiled-coil region" evidence="1">
    <location>
        <begin position="217"/>
        <end position="244"/>
    </location>
</feature>
<dbReference type="SUPFAM" id="SSF82199">
    <property type="entry name" value="SET domain"/>
    <property type="match status" value="1"/>
</dbReference>
<reference evidence="4" key="2">
    <citation type="submission" date="2022-01" db="EMBL/GenBank/DDBJ databases">
        <authorList>
            <person name="Yamashiro T."/>
            <person name="Shiraishi A."/>
            <person name="Satake H."/>
            <person name="Nakayama K."/>
        </authorList>
    </citation>
    <scope>NUCLEOTIDE SEQUENCE</scope>
</reference>
<dbReference type="PANTHER" id="PTHR47436:SF1">
    <property type="entry name" value="SET DOMAIN-CONTAINING PROTEIN"/>
    <property type="match status" value="1"/>
</dbReference>
<dbReference type="InterPro" id="IPR001214">
    <property type="entry name" value="SET_dom"/>
</dbReference>
<evidence type="ECO:0000256" key="2">
    <source>
        <dbReference type="SAM" id="MobiDB-lite"/>
    </source>
</evidence>
<proteinExistence type="predicted"/>
<dbReference type="Gene3D" id="2.170.270.10">
    <property type="entry name" value="SET domain"/>
    <property type="match status" value="1"/>
</dbReference>
<feature type="domain" description="SET" evidence="3">
    <location>
        <begin position="610"/>
        <end position="742"/>
    </location>
</feature>
<dbReference type="EMBL" id="BQNB010019534">
    <property type="protein sequence ID" value="GJT86288.1"/>
    <property type="molecule type" value="Genomic_DNA"/>
</dbReference>
<evidence type="ECO:0000313" key="4">
    <source>
        <dbReference type="EMBL" id="GJT86288.1"/>
    </source>
</evidence>
<evidence type="ECO:0000313" key="5">
    <source>
        <dbReference type="Proteomes" id="UP001151760"/>
    </source>
</evidence>
<sequence>MANSRLKVPGESEQDIVNLKHTGVYAEMDFEEGDLVLKDQMLVGVQHSANKVDCLVCSCCFRFIGSIDLQIGRRLYLQGLGSETECSDMVSPDGFGMDDHEESQKCSSTSSRNKFQLPIETVESLMHERLALPYSNEFPLPSVINCPGGCKEVYYCSADYFMVHVEVAVRFQEPRRELPLSVVLFFPTPRFCPLGFTWKGFLRRQAQLDSIPPYGLKKMEQFKIDQLEANLERFKIDQAAINSEAAKQWAFLQATIEKNKVEADRQFAEIMNALKALQPPTTLPATIPHFEENSRQSFSGKEVKDNCFKGAHVTEVADECGGKNLPLTDSTFKDLDTEDICTCVGVLESANSQDSTNPTWAGDQSRIREKDVPSHGPRKRHLGGQIFGLELIIGLHCDPGRGEDRVTWNPGINYHPSERKWNFCLNSFIESNIMNNHVFQHFRPDDRHERRAVKRRVWDPGITGGFCVCGMSHTCSGCFKLMLEVNVADWDVCHSLLCTRDGSKLVRTKALSKFVEHANETNDIFLLAAKAISSTVLKYKKLKAASTKEKEKNNISDVLGNHSFSLLLEAWKPISMGYKKRWWDCVSLPDDVDTSDEAAFRMQIRQLASESLELLKTAILDEECLPLFSLEIYGHIIGMFELNNLDLVVASPVEDYFLHIDDLPEAGKKEVEEITRPILDALGEDYSICCQGTAFYPLQSCMNHSCCPSAKAFKREEDRDGQAAILACRSIKKGEEVTISYIDEDLELEERRAVLADYGFRCKCPRCIEEAA</sequence>